<keyword evidence="1" id="KW-0328">Glycosyltransferase</keyword>
<dbReference type="SUPFAM" id="SSF53756">
    <property type="entry name" value="UDP-Glycosyltransferase/glycogen phosphorylase"/>
    <property type="match status" value="1"/>
</dbReference>
<evidence type="ECO:0000313" key="3">
    <source>
        <dbReference type="EMBL" id="RJY08729.1"/>
    </source>
</evidence>
<evidence type="ECO:0000313" key="4">
    <source>
        <dbReference type="Proteomes" id="UP000285232"/>
    </source>
</evidence>
<dbReference type="AlphaFoldDB" id="A0A419RSI3"/>
<reference evidence="3 4" key="1">
    <citation type="journal article" date="2017" name="Int. J. Syst. Evol. Microbiol.">
        <title>Erythrobacter aquimixticola sp. nov., isolated from the junction between the ocean and a freshwater spring.</title>
        <authorList>
            <person name="Park S."/>
            <person name="Jung Y.T."/>
            <person name="Choi S.J."/>
            <person name="Yoon J.H."/>
        </authorList>
    </citation>
    <scope>NUCLEOTIDE SEQUENCE [LARGE SCALE GENOMIC DNA]</scope>
    <source>
        <strain evidence="3 4">JSSK-14</strain>
    </source>
</reference>
<proteinExistence type="predicted"/>
<comment type="caution">
    <text evidence="3">The sequence shown here is derived from an EMBL/GenBank/DDBJ whole genome shotgun (WGS) entry which is preliminary data.</text>
</comment>
<keyword evidence="2 3" id="KW-0808">Transferase</keyword>
<name>A0A419RSI3_9SPHN</name>
<gene>
    <name evidence="3" type="ORF">D6201_04580</name>
</gene>
<evidence type="ECO:0000256" key="1">
    <source>
        <dbReference type="ARBA" id="ARBA00022676"/>
    </source>
</evidence>
<dbReference type="EMBL" id="RAHX01000001">
    <property type="protein sequence ID" value="RJY08729.1"/>
    <property type="molecule type" value="Genomic_DNA"/>
</dbReference>
<dbReference type="Pfam" id="PF13692">
    <property type="entry name" value="Glyco_trans_1_4"/>
    <property type="match status" value="1"/>
</dbReference>
<dbReference type="GO" id="GO:0016757">
    <property type="term" value="F:glycosyltransferase activity"/>
    <property type="evidence" value="ECO:0007669"/>
    <property type="project" value="UniProtKB-KW"/>
</dbReference>
<protein>
    <submittedName>
        <fullName evidence="3">Glycosyltransferase</fullName>
    </submittedName>
</protein>
<dbReference type="CDD" id="cd03801">
    <property type="entry name" value="GT4_PimA-like"/>
    <property type="match status" value="1"/>
</dbReference>
<dbReference type="PANTHER" id="PTHR12526:SF510">
    <property type="entry name" value="D-INOSITOL 3-PHOSPHATE GLYCOSYLTRANSFERASE"/>
    <property type="match status" value="1"/>
</dbReference>
<dbReference type="PANTHER" id="PTHR12526">
    <property type="entry name" value="GLYCOSYLTRANSFERASE"/>
    <property type="match status" value="1"/>
</dbReference>
<sequence>MLGLMAISIARRMGKPVAVEAVGCAWSAMWDHGSAAGKAFAPIHWRQMRKAVGRADNVIYVTENFLQDRYPTRAQNISNASNVELPPSDIIEGQPTLDRATLTKRLKRIECAVQGELRLGLVGSLRVRSKGIQFVLPALKSLKRCDRPFSFHVLGAGDARPWIEEAKRHGVADLVTFHGSLPEGQAVFDWLDHIDIYLQPSLQEGLPRALIEAMSRGCPAIGSNCAGIPELLDERMVVPMRDVDALLQRILALMADSDEMARQAMRNFKTAHAYLSPTLAERREAFFRKVQAQSLGQL</sequence>
<dbReference type="Proteomes" id="UP000285232">
    <property type="component" value="Unassembled WGS sequence"/>
</dbReference>
<dbReference type="Gene3D" id="3.40.50.2000">
    <property type="entry name" value="Glycogen Phosphorylase B"/>
    <property type="match status" value="2"/>
</dbReference>
<organism evidence="3 4">
    <name type="scientific">Aurantiacibacter aquimixticola</name>
    <dbReference type="NCBI Taxonomy" id="1958945"/>
    <lineage>
        <taxon>Bacteria</taxon>
        <taxon>Pseudomonadati</taxon>
        <taxon>Pseudomonadota</taxon>
        <taxon>Alphaproteobacteria</taxon>
        <taxon>Sphingomonadales</taxon>
        <taxon>Erythrobacteraceae</taxon>
        <taxon>Aurantiacibacter</taxon>
    </lineage>
</organism>
<evidence type="ECO:0000256" key="2">
    <source>
        <dbReference type="ARBA" id="ARBA00022679"/>
    </source>
</evidence>
<accession>A0A419RSI3</accession>
<keyword evidence="4" id="KW-1185">Reference proteome</keyword>